<feature type="domain" description="TGF-beta propeptide" evidence="6">
    <location>
        <begin position="69"/>
        <end position="256"/>
    </location>
</feature>
<dbReference type="InterPro" id="IPR001111">
    <property type="entry name" value="TGF-b_propeptide"/>
</dbReference>
<keyword evidence="5" id="KW-1015">Disulfide bond</keyword>
<dbReference type="GeneTree" id="ENSGT00390000010056"/>
<dbReference type="InterPro" id="IPR003942">
    <property type="entry name" value="LRDF"/>
</dbReference>
<evidence type="ECO:0000256" key="1">
    <source>
        <dbReference type="ARBA" id="ARBA00004613"/>
    </source>
</evidence>
<dbReference type="GO" id="GO:0005125">
    <property type="term" value="F:cytokine activity"/>
    <property type="evidence" value="ECO:0007669"/>
    <property type="project" value="TreeGrafter"/>
</dbReference>
<reference evidence="7" key="2">
    <citation type="submission" date="2025-09" db="UniProtKB">
        <authorList>
            <consortium name="Ensembl"/>
        </authorList>
    </citation>
    <scope>IDENTIFICATION</scope>
</reference>
<accession>A0A8C4R189</accession>
<evidence type="ECO:0000313" key="7">
    <source>
        <dbReference type="Ensembl" id="ENSEBUP00000022655.1"/>
    </source>
</evidence>
<dbReference type="GO" id="GO:0005160">
    <property type="term" value="F:transforming growth factor beta receptor binding"/>
    <property type="evidence" value="ECO:0007669"/>
    <property type="project" value="InterPro"/>
</dbReference>
<evidence type="ECO:0000256" key="4">
    <source>
        <dbReference type="ARBA" id="ARBA00023030"/>
    </source>
</evidence>
<dbReference type="Ensembl" id="ENSEBUT00000023231.1">
    <property type="protein sequence ID" value="ENSEBUP00000022655.1"/>
    <property type="gene ID" value="ENSEBUG00000013955.1"/>
</dbReference>
<dbReference type="Gene3D" id="2.60.120.970">
    <property type="match status" value="1"/>
</dbReference>
<evidence type="ECO:0000256" key="2">
    <source>
        <dbReference type="ARBA" id="ARBA00006656"/>
    </source>
</evidence>
<dbReference type="AlphaFoldDB" id="A0A8C4R189"/>
<organism evidence="7 8">
    <name type="scientific">Eptatretus burgeri</name>
    <name type="common">Inshore hagfish</name>
    <dbReference type="NCBI Taxonomy" id="7764"/>
    <lineage>
        <taxon>Eukaryota</taxon>
        <taxon>Metazoa</taxon>
        <taxon>Chordata</taxon>
        <taxon>Craniata</taxon>
        <taxon>Vertebrata</taxon>
        <taxon>Cyclostomata</taxon>
        <taxon>Myxini</taxon>
        <taxon>Myxiniformes</taxon>
        <taxon>Myxinidae</taxon>
        <taxon>Eptatretinae</taxon>
        <taxon>Eptatretus</taxon>
    </lineage>
</organism>
<dbReference type="PANTHER" id="PTHR11848:SF226">
    <property type="entry name" value="LEFT-RIGHT DETERMINATION FACTOR"/>
    <property type="match status" value="1"/>
</dbReference>
<evidence type="ECO:0000313" key="8">
    <source>
        <dbReference type="Proteomes" id="UP000694388"/>
    </source>
</evidence>
<name>A0A8C4R189_EPTBU</name>
<comment type="subcellular location">
    <subcellularLocation>
        <location evidence="1">Secreted</location>
    </subcellularLocation>
</comment>
<dbReference type="FunFam" id="2.60.120.970:FF:000024">
    <property type="entry name" value="Left-right determination factor"/>
    <property type="match status" value="1"/>
</dbReference>
<keyword evidence="8" id="KW-1185">Reference proteome</keyword>
<dbReference type="Pfam" id="PF00688">
    <property type="entry name" value="TGFb_propeptide"/>
    <property type="match status" value="1"/>
</dbReference>
<comment type="similarity">
    <text evidence="2">Belongs to the TGF-beta family.</text>
</comment>
<dbReference type="GO" id="GO:0009948">
    <property type="term" value="P:anterior/posterior axis specification"/>
    <property type="evidence" value="ECO:0007669"/>
    <property type="project" value="TreeGrafter"/>
</dbReference>
<evidence type="ECO:0000256" key="5">
    <source>
        <dbReference type="ARBA" id="ARBA00023157"/>
    </source>
</evidence>
<reference evidence="7" key="1">
    <citation type="submission" date="2025-08" db="UniProtKB">
        <authorList>
            <consortium name="Ensembl"/>
        </authorList>
    </citation>
    <scope>IDENTIFICATION</scope>
</reference>
<evidence type="ECO:0000259" key="6">
    <source>
        <dbReference type="Pfam" id="PF00688"/>
    </source>
</evidence>
<dbReference type="PRINTS" id="PR01427">
    <property type="entry name" value="TGFBETA4"/>
</dbReference>
<keyword evidence="3" id="KW-0964">Secreted</keyword>
<keyword evidence="4" id="KW-0339">Growth factor</keyword>
<sequence>MQLISHVASRGAGSSYIRSEEKRGGRCICSGYQSQLALVRKMRLRFPLTAAIIVQLCAAQTALTFSTDNLQTVMLRHLGLSEPPHLEKRDLQNVRVPSRVRAQYGELLEGQRRRARRDVPSLVGILRDLSGNVDIKGDVLYSDPTRQRLLFEMKGRIADNSEVTLAELRLFKVAPLSSELRLHRRSRHNARVSILWVEALPNGRNRTSIVDSRLIPVKDSGWKSFDVTDAVHLWMRTRDGPMQLEVWIEAERPGRRAADMARLVRFTTQVHTKSSVEKPEIIIYSIDLAEYGAREDCNPGQACRK</sequence>
<proteinExistence type="inferred from homology"/>
<protein>
    <submittedName>
        <fullName evidence="7">Lefty1</fullName>
    </submittedName>
</protein>
<dbReference type="GO" id="GO:0008083">
    <property type="term" value="F:growth factor activity"/>
    <property type="evidence" value="ECO:0007669"/>
    <property type="project" value="UniProtKB-KW"/>
</dbReference>
<dbReference type="InterPro" id="IPR015615">
    <property type="entry name" value="TGF-beta-rel"/>
</dbReference>
<dbReference type="PANTHER" id="PTHR11848">
    <property type="entry name" value="TGF-BETA FAMILY"/>
    <property type="match status" value="1"/>
</dbReference>
<dbReference type="OMA" id="RCCRIPK"/>
<evidence type="ECO:0000256" key="3">
    <source>
        <dbReference type="ARBA" id="ARBA00022525"/>
    </source>
</evidence>
<dbReference type="Proteomes" id="UP000694388">
    <property type="component" value="Unplaced"/>
</dbReference>
<dbReference type="GO" id="GO:0005615">
    <property type="term" value="C:extracellular space"/>
    <property type="evidence" value="ECO:0007669"/>
    <property type="project" value="TreeGrafter"/>
</dbReference>